<name>A0A6J4P233_9ACTN</name>
<dbReference type="Gene3D" id="1.10.287.1060">
    <property type="entry name" value="ESAT-6-like"/>
    <property type="match status" value="1"/>
</dbReference>
<sequence length="107" mass="11416">MSENGVAGLSQTERALSTAADKVATARQDVTKLNQNLSGQIQGMGMKWGGQGATAFHNLHTAWQDKANKIVGALDQFQQSLLETEKDNVSTDQSQADASTRLLGRLG</sequence>
<proteinExistence type="inferred from homology"/>
<gene>
    <name evidence="3" type="ORF">AVDCRST_MAG06-2390</name>
</gene>
<dbReference type="SUPFAM" id="SSF140453">
    <property type="entry name" value="EsxAB dimer-like"/>
    <property type="match status" value="1"/>
</dbReference>
<organism evidence="3">
    <name type="scientific">uncultured Nocardioides sp</name>
    <dbReference type="NCBI Taxonomy" id="198441"/>
    <lineage>
        <taxon>Bacteria</taxon>
        <taxon>Bacillati</taxon>
        <taxon>Actinomycetota</taxon>
        <taxon>Actinomycetes</taxon>
        <taxon>Propionibacteriales</taxon>
        <taxon>Nocardioidaceae</taxon>
        <taxon>Nocardioides</taxon>
        <taxon>environmental samples</taxon>
    </lineage>
</organism>
<feature type="region of interest" description="Disordered" evidence="2">
    <location>
        <begin position="85"/>
        <end position="107"/>
    </location>
</feature>
<dbReference type="Pfam" id="PF06013">
    <property type="entry name" value="WXG100"/>
    <property type="match status" value="1"/>
</dbReference>
<accession>A0A6J4P233</accession>
<dbReference type="NCBIfam" id="TIGR03930">
    <property type="entry name" value="WXG100_ESAT6"/>
    <property type="match status" value="1"/>
</dbReference>
<dbReference type="InterPro" id="IPR036689">
    <property type="entry name" value="ESAT-6-like_sf"/>
</dbReference>
<dbReference type="InterPro" id="IPR010310">
    <property type="entry name" value="T7SS_ESAT-6-like"/>
</dbReference>
<evidence type="ECO:0000313" key="3">
    <source>
        <dbReference type="EMBL" id="CAA9404026.1"/>
    </source>
</evidence>
<feature type="region of interest" description="Disordered" evidence="2">
    <location>
        <begin position="1"/>
        <end position="20"/>
    </location>
</feature>
<evidence type="ECO:0000256" key="1">
    <source>
        <dbReference type="RuleBase" id="RU362001"/>
    </source>
</evidence>
<evidence type="ECO:0000256" key="2">
    <source>
        <dbReference type="SAM" id="MobiDB-lite"/>
    </source>
</evidence>
<protein>
    <recommendedName>
        <fullName evidence="1">ESAT-6-like protein</fullName>
    </recommendedName>
</protein>
<dbReference type="EMBL" id="CADCUP010000159">
    <property type="protein sequence ID" value="CAA9404026.1"/>
    <property type="molecule type" value="Genomic_DNA"/>
</dbReference>
<reference evidence="3" key="1">
    <citation type="submission" date="2020-02" db="EMBL/GenBank/DDBJ databases">
        <authorList>
            <person name="Meier V. D."/>
        </authorList>
    </citation>
    <scope>NUCLEOTIDE SEQUENCE</scope>
    <source>
        <strain evidence="3">AVDCRST_MAG06</strain>
    </source>
</reference>
<dbReference type="AlphaFoldDB" id="A0A6J4P233"/>
<feature type="compositionally biased region" description="Polar residues" evidence="2">
    <location>
        <begin position="1"/>
        <end position="15"/>
    </location>
</feature>
<dbReference type="RefSeq" id="WP_295659852.1">
    <property type="nucleotide sequence ID" value="NZ_CADCUP010000159.1"/>
</dbReference>
<comment type="similarity">
    <text evidence="1">Belongs to the WXG100 family.</text>
</comment>